<accession>A0AAX0WTS2</accession>
<dbReference type="Proteomes" id="UP000192511">
    <property type="component" value="Unassembled WGS sequence"/>
</dbReference>
<evidence type="ECO:0000256" key="6">
    <source>
        <dbReference type="SAM" id="Phobius"/>
    </source>
</evidence>
<comment type="caution">
    <text evidence="8">The sequence shown here is derived from an EMBL/GenBank/DDBJ whole genome shotgun (WGS) entry which is preliminary data.</text>
</comment>
<evidence type="ECO:0000256" key="2">
    <source>
        <dbReference type="ARBA" id="ARBA00007620"/>
    </source>
</evidence>
<dbReference type="InterPro" id="IPR019547">
    <property type="entry name" value="Lipid_desat"/>
</dbReference>
<dbReference type="GeneID" id="98067657"/>
<feature type="transmembrane region" description="Helical" evidence="6">
    <location>
        <begin position="172"/>
        <end position="195"/>
    </location>
</feature>
<feature type="domain" description="Lipid desaturase" evidence="7">
    <location>
        <begin position="14"/>
        <end position="156"/>
    </location>
</feature>
<feature type="transmembrane region" description="Helical" evidence="6">
    <location>
        <begin position="55"/>
        <end position="73"/>
    </location>
</feature>
<evidence type="ECO:0000313" key="9">
    <source>
        <dbReference type="Proteomes" id="UP000192511"/>
    </source>
</evidence>
<evidence type="ECO:0000259" key="7">
    <source>
        <dbReference type="Pfam" id="PF10520"/>
    </source>
</evidence>
<dbReference type="Pfam" id="PF10520">
    <property type="entry name" value="Lipid_desat"/>
    <property type="match status" value="1"/>
</dbReference>
<dbReference type="GO" id="GO:0016020">
    <property type="term" value="C:membrane"/>
    <property type="evidence" value="ECO:0007669"/>
    <property type="project" value="UniProtKB-SubCell"/>
</dbReference>
<organism evidence="8 9">
    <name type="scientific">Legionella anisa</name>
    <dbReference type="NCBI Taxonomy" id="28082"/>
    <lineage>
        <taxon>Bacteria</taxon>
        <taxon>Pseudomonadati</taxon>
        <taxon>Pseudomonadota</taxon>
        <taxon>Gammaproteobacteria</taxon>
        <taxon>Legionellales</taxon>
        <taxon>Legionellaceae</taxon>
        <taxon>Legionella</taxon>
    </lineage>
</organism>
<evidence type="ECO:0000256" key="3">
    <source>
        <dbReference type="ARBA" id="ARBA00022692"/>
    </source>
</evidence>
<dbReference type="RefSeq" id="WP_019232197.1">
    <property type="nucleotide sequence ID" value="NZ_CAAAHR010000018.1"/>
</dbReference>
<name>A0AAX0WTS2_9GAMM</name>
<keyword evidence="4 6" id="KW-1133">Transmembrane helix</keyword>
<keyword evidence="5 6" id="KW-0472">Membrane</keyword>
<keyword evidence="3 6" id="KW-0812">Transmembrane</keyword>
<proteinExistence type="inferred from homology"/>
<protein>
    <recommendedName>
        <fullName evidence="7">Lipid desaturase domain-containing protein</fullName>
    </recommendedName>
</protein>
<dbReference type="AlphaFoldDB" id="A0AAX0WTS2"/>
<keyword evidence="9" id="KW-1185">Reference proteome</keyword>
<feature type="transmembrane region" description="Helical" evidence="6">
    <location>
        <begin position="7"/>
        <end position="25"/>
    </location>
</feature>
<feature type="transmembrane region" description="Helical" evidence="6">
    <location>
        <begin position="85"/>
        <end position="103"/>
    </location>
</feature>
<evidence type="ECO:0000256" key="1">
    <source>
        <dbReference type="ARBA" id="ARBA00004141"/>
    </source>
</evidence>
<gene>
    <name evidence="8" type="ORF">A6J39_010925</name>
</gene>
<evidence type="ECO:0000256" key="4">
    <source>
        <dbReference type="ARBA" id="ARBA00022989"/>
    </source>
</evidence>
<comment type="similarity">
    <text evidence="2">Belongs to the fatty acid desaturase CarF family.</text>
</comment>
<comment type="subcellular location">
    <subcellularLocation>
        <location evidence="1">Membrane</location>
        <topology evidence="1">Multi-pass membrane protein</topology>
    </subcellularLocation>
</comment>
<sequence>MIIYLKVLKCFFIVDMFFTGLHWIIDSFEYADYWSEIRNSLKHHNQPHLRGNDTYTSILNMTIKSTLVILLFYDFFSFLLGYKIYLSAFDIIIYFIFVLTAFLNHKYVHSPSNKVPAPFKFLQEMLLVDKKYHRIHHSSEIKPKNFSFLFGLIDRPCSYLFNASYKKYFGKWWAIIRLSTILLIIFGIQWLNIYLDSLLIK</sequence>
<evidence type="ECO:0000313" key="8">
    <source>
        <dbReference type="EMBL" id="PNL61674.1"/>
    </source>
</evidence>
<dbReference type="EMBL" id="NBTX02000004">
    <property type="protein sequence ID" value="PNL61674.1"/>
    <property type="molecule type" value="Genomic_DNA"/>
</dbReference>
<evidence type="ECO:0000256" key="5">
    <source>
        <dbReference type="ARBA" id="ARBA00023136"/>
    </source>
</evidence>
<reference evidence="8" key="1">
    <citation type="submission" date="2017-12" db="EMBL/GenBank/DDBJ databases">
        <title>FDA dAtabase for Regulatory Grade micrObial Sequences (FDA-ARGOS): Supporting development and validation of Infectious Disease Dx tests.</title>
        <authorList>
            <person name="Kerrigan L."/>
            <person name="Tallon L.J."/>
            <person name="Sadzewicz L."/>
            <person name="Sengamalay N."/>
            <person name="Ott S."/>
            <person name="Godinez A."/>
            <person name="Nagaraj S."/>
            <person name="Vavikolanu K."/>
            <person name="Vyas G."/>
            <person name="Nadendla S."/>
            <person name="Aluvathingal J."/>
            <person name="Sichtig H."/>
        </authorList>
    </citation>
    <scope>NUCLEOTIDE SEQUENCE [LARGE SCALE GENOMIC DNA]</scope>
    <source>
        <strain evidence="8">FDAARGOS_200</strain>
    </source>
</reference>